<evidence type="ECO:0000256" key="4">
    <source>
        <dbReference type="ARBA" id="ARBA00022840"/>
    </source>
</evidence>
<dbReference type="InterPro" id="IPR001650">
    <property type="entry name" value="Helicase_C-like"/>
</dbReference>
<proteinExistence type="inferred from homology"/>
<evidence type="ECO:0000256" key="7">
    <source>
        <dbReference type="RuleBase" id="RU000492"/>
    </source>
</evidence>
<keyword evidence="3 7" id="KW-0347">Helicase</keyword>
<keyword evidence="13" id="KW-1185">Reference proteome</keyword>
<dbReference type="OrthoDB" id="9808889at2"/>
<dbReference type="Pfam" id="PF00270">
    <property type="entry name" value="DEAD"/>
    <property type="match status" value="1"/>
</dbReference>
<evidence type="ECO:0000256" key="8">
    <source>
        <dbReference type="SAM" id="MobiDB-lite"/>
    </source>
</evidence>
<dbReference type="SMART" id="SM00490">
    <property type="entry name" value="HELICc"/>
    <property type="match status" value="1"/>
</dbReference>
<dbReference type="InterPro" id="IPR000629">
    <property type="entry name" value="RNA-helicase_DEAD-box_CS"/>
</dbReference>
<evidence type="ECO:0000259" key="9">
    <source>
        <dbReference type="PROSITE" id="PS51192"/>
    </source>
</evidence>
<dbReference type="GO" id="GO:0005829">
    <property type="term" value="C:cytosol"/>
    <property type="evidence" value="ECO:0007669"/>
    <property type="project" value="TreeGrafter"/>
</dbReference>
<dbReference type="GO" id="GO:0005524">
    <property type="term" value="F:ATP binding"/>
    <property type="evidence" value="ECO:0007669"/>
    <property type="project" value="UniProtKB-KW"/>
</dbReference>
<comment type="caution">
    <text evidence="12">The sequence shown here is derived from an EMBL/GenBank/DDBJ whole genome shotgun (WGS) entry which is preliminary data.</text>
</comment>
<dbReference type="Gene3D" id="3.40.50.300">
    <property type="entry name" value="P-loop containing nucleotide triphosphate hydrolases"/>
    <property type="match status" value="2"/>
</dbReference>
<reference evidence="12 13" key="1">
    <citation type="submission" date="2019-04" db="EMBL/GenBank/DDBJ databases">
        <title>Thalassotalea guangxiensis sp. nov., isolated from sediment of the coastal wetland.</title>
        <authorList>
            <person name="Zheng S."/>
            <person name="Zhang D."/>
        </authorList>
    </citation>
    <scope>NUCLEOTIDE SEQUENCE [LARGE SCALE GENOMIC DNA]</scope>
    <source>
        <strain evidence="12 13">ZS-4</strain>
    </source>
</reference>
<dbReference type="PROSITE" id="PS51192">
    <property type="entry name" value="HELICASE_ATP_BIND_1"/>
    <property type="match status" value="1"/>
</dbReference>
<evidence type="ECO:0000256" key="5">
    <source>
        <dbReference type="ARBA" id="ARBA00038437"/>
    </source>
</evidence>
<dbReference type="CDD" id="cd18787">
    <property type="entry name" value="SF2_C_DEAD"/>
    <property type="match status" value="1"/>
</dbReference>
<organism evidence="12 13">
    <name type="scientific">Thalassotalea mangrovi</name>
    <dbReference type="NCBI Taxonomy" id="2572245"/>
    <lineage>
        <taxon>Bacteria</taxon>
        <taxon>Pseudomonadati</taxon>
        <taxon>Pseudomonadota</taxon>
        <taxon>Gammaproteobacteria</taxon>
        <taxon>Alteromonadales</taxon>
        <taxon>Colwelliaceae</taxon>
        <taxon>Thalassotalea</taxon>
    </lineage>
</organism>
<dbReference type="PANTHER" id="PTHR47959:SF13">
    <property type="entry name" value="ATP-DEPENDENT RNA HELICASE RHLE"/>
    <property type="match status" value="1"/>
</dbReference>
<feature type="domain" description="Helicase C-terminal" evidence="10">
    <location>
        <begin position="217"/>
        <end position="377"/>
    </location>
</feature>
<feature type="domain" description="Helicase ATP-binding" evidence="9">
    <location>
        <begin position="32"/>
        <end position="206"/>
    </location>
</feature>
<dbReference type="SUPFAM" id="SSF52540">
    <property type="entry name" value="P-loop containing nucleoside triphosphate hydrolases"/>
    <property type="match status" value="1"/>
</dbReference>
<evidence type="ECO:0000313" key="13">
    <source>
        <dbReference type="Proteomes" id="UP000307999"/>
    </source>
</evidence>
<evidence type="ECO:0000259" key="10">
    <source>
        <dbReference type="PROSITE" id="PS51194"/>
    </source>
</evidence>
<evidence type="ECO:0000256" key="1">
    <source>
        <dbReference type="ARBA" id="ARBA00022741"/>
    </source>
</evidence>
<keyword evidence="4 7" id="KW-0067">ATP-binding</keyword>
<dbReference type="InterPro" id="IPR027417">
    <property type="entry name" value="P-loop_NTPase"/>
</dbReference>
<evidence type="ECO:0000256" key="3">
    <source>
        <dbReference type="ARBA" id="ARBA00022806"/>
    </source>
</evidence>
<dbReference type="InterPro" id="IPR011545">
    <property type="entry name" value="DEAD/DEAH_box_helicase_dom"/>
</dbReference>
<feature type="compositionally biased region" description="Basic residues" evidence="8">
    <location>
        <begin position="408"/>
        <end position="431"/>
    </location>
</feature>
<dbReference type="PROSITE" id="PS51195">
    <property type="entry name" value="Q_MOTIF"/>
    <property type="match status" value="1"/>
</dbReference>
<keyword evidence="2 7" id="KW-0378">Hydrolase</keyword>
<dbReference type="EMBL" id="SWDB01000022">
    <property type="protein sequence ID" value="TKB45066.1"/>
    <property type="molecule type" value="Genomic_DNA"/>
</dbReference>
<evidence type="ECO:0000256" key="6">
    <source>
        <dbReference type="PROSITE-ProRule" id="PRU00552"/>
    </source>
</evidence>
<dbReference type="Proteomes" id="UP000307999">
    <property type="component" value="Unassembled WGS sequence"/>
</dbReference>
<dbReference type="PROSITE" id="PS00039">
    <property type="entry name" value="DEAD_ATP_HELICASE"/>
    <property type="match status" value="1"/>
</dbReference>
<dbReference type="GO" id="GO:0016787">
    <property type="term" value="F:hydrolase activity"/>
    <property type="evidence" value="ECO:0007669"/>
    <property type="project" value="UniProtKB-KW"/>
</dbReference>
<keyword evidence="1 7" id="KW-0547">Nucleotide-binding</keyword>
<evidence type="ECO:0000259" key="11">
    <source>
        <dbReference type="PROSITE" id="PS51195"/>
    </source>
</evidence>
<dbReference type="InterPro" id="IPR014014">
    <property type="entry name" value="RNA_helicase_DEAD_Q_motif"/>
</dbReference>
<dbReference type="AlphaFoldDB" id="A0A4U1B4I2"/>
<dbReference type="CDD" id="cd00268">
    <property type="entry name" value="DEADc"/>
    <property type="match status" value="1"/>
</dbReference>
<dbReference type="GO" id="GO:0003724">
    <property type="term" value="F:RNA helicase activity"/>
    <property type="evidence" value="ECO:0007669"/>
    <property type="project" value="InterPro"/>
</dbReference>
<sequence>MSFDAIGLPSPLLDAVKSMGYKNLTPIQQKSFSAIRTGQDVLASAQTGTGKTAAFSLPILESLIKADAGKVQGVKALILAPTRELAKQVHENIQQYSQHTELTSTLVYGGVGNSEQQKRLQQGSDIVVGTPGRVLEHIQNRTLRLNQIKFVVLDEADRMLDMGFLKAIEEVLSLIKQAHQTLLFSATFSNKVKTLAQQFLQHPRIIETAKQNATAKKVRQYVYPVQESRKREMLSELIGKNNWHQVMVFAGTRESANELAKELKLDGIKTVLCHGEKSQGARNKALQEFIEGRARVMVATDVAARGIDIADLQYVVNYHLPFLPEDYVHRIGRTGRAGKSGTAISLVSPKDHRFLGDIEALIEQKIERVVLPGYEFDLTAEIATKETNKPIKTEAKNRYQQTRDKNRTIAKKRTTAASKSKPKRKSRYSSR</sequence>
<dbReference type="InterPro" id="IPR044742">
    <property type="entry name" value="DEAD/DEAH_RhlB"/>
</dbReference>
<comment type="similarity">
    <text evidence="5 7">Belongs to the DEAD box helicase family.</text>
</comment>
<accession>A0A4U1B4I2</accession>
<dbReference type="RefSeq" id="WP_136735924.1">
    <property type="nucleotide sequence ID" value="NZ_SWDB01000022.1"/>
</dbReference>
<dbReference type="Pfam" id="PF00271">
    <property type="entry name" value="Helicase_C"/>
    <property type="match status" value="1"/>
</dbReference>
<dbReference type="PANTHER" id="PTHR47959">
    <property type="entry name" value="ATP-DEPENDENT RNA HELICASE RHLE-RELATED"/>
    <property type="match status" value="1"/>
</dbReference>
<dbReference type="PROSITE" id="PS51194">
    <property type="entry name" value="HELICASE_CTER"/>
    <property type="match status" value="1"/>
</dbReference>
<feature type="domain" description="DEAD-box RNA helicase Q" evidence="11">
    <location>
        <begin position="1"/>
        <end position="29"/>
    </location>
</feature>
<dbReference type="InterPro" id="IPR050079">
    <property type="entry name" value="DEAD_box_RNA_helicase"/>
</dbReference>
<dbReference type="InterPro" id="IPR014001">
    <property type="entry name" value="Helicase_ATP-bd"/>
</dbReference>
<protein>
    <submittedName>
        <fullName evidence="12">DEAD/DEAH box helicase</fullName>
    </submittedName>
</protein>
<evidence type="ECO:0000256" key="2">
    <source>
        <dbReference type="ARBA" id="ARBA00022801"/>
    </source>
</evidence>
<feature type="compositionally biased region" description="Basic and acidic residues" evidence="8">
    <location>
        <begin position="389"/>
        <end position="407"/>
    </location>
</feature>
<feature type="region of interest" description="Disordered" evidence="8">
    <location>
        <begin position="389"/>
        <end position="431"/>
    </location>
</feature>
<dbReference type="SMART" id="SM00487">
    <property type="entry name" value="DEXDc"/>
    <property type="match status" value="1"/>
</dbReference>
<dbReference type="GO" id="GO:0003676">
    <property type="term" value="F:nucleic acid binding"/>
    <property type="evidence" value="ECO:0007669"/>
    <property type="project" value="InterPro"/>
</dbReference>
<evidence type="ECO:0000313" key="12">
    <source>
        <dbReference type="EMBL" id="TKB45066.1"/>
    </source>
</evidence>
<name>A0A4U1B4I2_9GAMM</name>
<gene>
    <name evidence="12" type="ORF">E8M12_09530</name>
</gene>
<feature type="short sequence motif" description="Q motif" evidence="6">
    <location>
        <begin position="1"/>
        <end position="29"/>
    </location>
</feature>